<accession>A0A1I0QBD9</accession>
<comment type="subcellular location">
    <subcellularLocation>
        <location evidence="1 9">Cell membrane</location>
        <topology evidence="1 9">Multi-pass membrane protein</topology>
    </subcellularLocation>
</comment>
<dbReference type="InterPro" id="IPR005791">
    <property type="entry name" value="SecD"/>
</dbReference>
<dbReference type="GO" id="GO:0065002">
    <property type="term" value="P:intracellular protein transmembrane transport"/>
    <property type="evidence" value="ECO:0007669"/>
    <property type="project" value="UniProtKB-UniRule"/>
</dbReference>
<dbReference type="OrthoDB" id="9805019at2"/>
<dbReference type="InterPro" id="IPR022646">
    <property type="entry name" value="SecD/SecF_CS"/>
</dbReference>
<dbReference type="Pfam" id="PF07549">
    <property type="entry name" value="Sec_GG"/>
    <property type="match status" value="2"/>
</dbReference>
<feature type="domain" description="Protein export membrane protein SecD/SecF C-terminal" evidence="11">
    <location>
        <begin position="544"/>
        <end position="721"/>
    </location>
</feature>
<comment type="similarity">
    <text evidence="10">Belongs to the SecD/SecF family. SecF subfamily.</text>
</comment>
<feature type="transmembrane region" description="Helical" evidence="9">
    <location>
        <begin position="309"/>
        <end position="333"/>
    </location>
</feature>
<feature type="transmembrane region" description="Helical" evidence="9">
    <location>
        <begin position="565"/>
        <end position="582"/>
    </location>
</feature>
<dbReference type="Gene3D" id="3.30.1360.200">
    <property type="match status" value="1"/>
</dbReference>
<dbReference type="InterPro" id="IPR048634">
    <property type="entry name" value="SecD_SecF_C"/>
</dbReference>
<keyword evidence="4 9" id="KW-0812">Transmembrane</keyword>
<feature type="transmembrane region" description="Helical" evidence="9">
    <location>
        <begin position="386"/>
        <end position="410"/>
    </location>
</feature>
<comment type="function">
    <text evidence="9">Part of the Sec protein translocase complex. Interacts with the SecYEG preprotein conducting channel. SecDF uses the proton motive force (PMF) to complete protein translocation after the ATP-dependent function of SecA.</text>
</comment>
<dbReference type="Gene3D" id="1.20.1640.10">
    <property type="entry name" value="Multidrug efflux transporter AcrB transmembrane domain"/>
    <property type="match status" value="2"/>
</dbReference>
<feature type="transmembrane region" description="Helical" evidence="9">
    <location>
        <begin position="589"/>
        <end position="608"/>
    </location>
</feature>
<dbReference type="GO" id="GO:0005886">
    <property type="term" value="C:plasma membrane"/>
    <property type="evidence" value="ECO:0007669"/>
    <property type="project" value="UniProtKB-SubCell"/>
</dbReference>
<dbReference type="Pfam" id="PF22599">
    <property type="entry name" value="SecDF_P1_head"/>
    <property type="match status" value="1"/>
</dbReference>
<feature type="domain" description="Protein translocase subunit SecDF P1" evidence="12">
    <location>
        <begin position="77"/>
        <end position="124"/>
    </location>
</feature>
<evidence type="ECO:0000256" key="9">
    <source>
        <dbReference type="HAMAP-Rule" id="MF_01463"/>
    </source>
</evidence>
<dbReference type="InterPro" id="IPR022813">
    <property type="entry name" value="SecD/SecF_arch_bac"/>
</dbReference>
<keyword evidence="2 9" id="KW-0813">Transport</keyword>
<evidence type="ECO:0000256" key="6">
    <source>
        <dbReference type="ARBA" id="ARBA00022989"/>
    </source>
</evidence>
<dbReference type="GO" id="GO:0006605">
    <property type="term" value="P:protein targeting"/>
    <property type="evidence" value="ECO:0007669"/>
    <property type="project" value="UniProtKB-UniRule"/>
</dbReference>
<proteinExistence type="inferred from homology"/>
<feature type="transmembrane region" description="Helical" evidence="9">
    <location>
        <begin position="354"/>
        <end position="374"/>
    </location>
</feature>
<feature type="transmembrane region" description="Helical" evidence="9">
    <location>
        <begin position="260"/>
        <end position="278"/>
    </location>
</feature>
<evidence type="ECO:0000256" key="3">
    <source>
        <dbReference type="ARBA" id="ARBA00022475"/>
    </source>
</evidence>
<evidence type="ECO:0000256" key="7">
    <source>
        <dbReference type="ARBA" id="ARBA00023010"/>
    </source>
</evidence>
<comment type="subunit">
    <text evidence="10">Forms a complex with SecD. Part of the essential Sec protein translocation apparatus which comprises SecA, SecYEG and auxiliary proteins SecDF. Other proteins may also be involved.</text>
</comment>
<feature type="domain" description="Protein export membrane protein SecD/SecF C-terminal" evidence="11">
    <location>
        <begin position="239"/>
        <end position="408"/>
    </location>
</feature>
<evidence type="ECO:0000256" key="10">
    <source>
        <dbReference type="HAMAP-Rule" id="MF_01464"/>
    </source>
</evidence>
<organism evidence="14 15">
    <name type="scientific">[Clostridium] fimetarium</name>
    <dbReference type="NCBI Taxonomy" id="99656"/>
    <lineage>
        <taxon>Bacteria</taxon>
        <taxon>Bacillati</taxon>
        <taxon>Bacillota</taxon>
        <taxon>Clostridia</taxon>
        <taxon>Lachnospirales</taxon>
        <taxon>Lachnospiraceae</taxon>
    </lineage>
</organism>
<dbReference type="STRING" id="99656.SAMN05421659_107152"/>
<evidence type="ECO:0000256" key="1">
    <source>
        <dbReference type="ARBA" id="ARBA00004651"/>
    </source>
</evidence>
<gene>
    <name evidence="10" type="primary">secF</name>
    <name evidence="9" type="synonym">secD</name>
    <name evidence="14" type="ORF">SAMN05421659_107152</name>
</gene>
<name>A0A1I0QBD9_9FIRM</name>
<dbReference type="NCBIfam" id="TIGR00966">
    <property type="entry name" value="transloc_SecF"/>
    <property type="match status" value="1"/>
</dbReference>
<keyword evidence="8 9" id="KW-0472">Membrane</keyword>
<dbReference type="GO" id="GO:0015450">
    <property type="term" value="F:protein-transporting ATPase activity"/>
    <property type="evidence" value="ECO:0007669"/>
    <property type="project" value="InterPro"/>
</dbReference>
<feature type="transmembrane region" description="Helical" evidence="9">
    <location>
        <begin position="436"/>
        <end position="455"/>
    </location>
</feature>
<protein>
    <recommendedName>
        <fullName evidence="9 10">Multifunctional fusion protein</fullName>
    </recommendedName>
    <domain>
        <recommendedName>
            <fullName evidence="9">Protein translocase subunit SecD</fullName>
        </recommendedName>
    </domain>
    <domain>
        <recommendedName>
            <fullName evidence="10">Protein-export membrane protein SecF</fullName>
        </recommendedName>
    </domain>
</protein>
<dbReference type="InterPro" id="IPR048631">
    <property type="entry name" value="SecD_1st"/>
</dbReference>
<evidence type="ECO:0000259" key="13">
    <source>
        <dbReference type="Pfam" id="PF22599"/>
    </source>
</evidence>
<dbReference type="Gene3D" id="3.30.70.3400">
    <property type="match status" value="1"/>
</dbReference>
<dbReference type="PANTHER" id="PTHR30081">
    <property type="entry name" value="PROTEIN-EXPORT MEMBRANE PROTEIN SEC"/>
    <property type="match status" value="1"/>
</dbReference>
<keyword evidence="7 9" id="KW-0811">Translocation</keyword>
<comment type="caution">
    <text evidence="9">Lacks conserved residue(s) required for the propagation of feature annotation.</text>
</comment>
<feature type="transmembrane region" description="Helical" evidence="9">
    <location>
        <begin position="614"/>
        <end position="638"/>
    </location>
</feature>
<evidence type="ECO:0000256" key="2">
    <source>
        <dbReference type="ARBA" id="ARBA00022448"/>
    </source>
</evidence>
<dbReference type="Proteomes" id="UP000199701">
    <property type="component" value="Unassembled WGS sequence"/>
</dbReference>
<dbReference type="HAMAP" id="MF_01463_B">
    <property type="entry name" value="SecD_B"/>
    <property type="match status" value="1"/>
</dbReference>
<evidence type="ECO:0000259" key="12">
    <source>
        <dbReference type="Pfam" id="PF21760"/>
    </source>
</evidence>
<keyword evidence="15" id="KW-1185">Reference proteome</keyword>
<keyword evidence="6 9" id="KW-1133">Transmembrane helix</keyword>
<dbReference type="RefSeq" id="WP_092453773.1">
    <property type="nucleotide sequence ID" value="NZ_FOJI01000007.1"/>
</dbReference>
<comment type="similarity">
    <text evidence="9">Belongs to the SecD/SecF family. SecD subfamily.</text>
</comment>
<feature type="transmembrane region" description="Helical" evidence="9">
    <location>
        <begin position="9"/>
        <end position="30"/>
    </location>
</feature>
<feature type="transmembrane region" description="Helical" evidence="9">
    <location>
        <begin position="283"/>
        <end position="303"/>
    </location>
</feature>
<dbReference type="NCBIfam" id="TIGR00916">
    <property type="entry name" value="2A0604s01"/>
    <property type="match status" value="1"/>
</dbReference>
<keyword evidence="5 9" id="KW-0653">Protein transport</keyword>
<dbReference type="GO" id="GO:0043952">
    <property type="term" value="P:protein transport by the Sec complex"/>
    <property type="evidence" value="ECO:0007669"/>
    <property type="project" value="UniProtKB-UniRule"/>
</dbReference>
<dbReference type="InterPro" id="IPR005665">
    <property type="entry name" value="SecF_bac"/>
</dbReference>
<dbReference type="InterPro" id="IPR055344">
    <property type="entry name" value="SecD_SecF_C_bact"/>
</dbReference>
<feature type="transmembrane region" description="Helical" evidence="9">
    <location>
        <begin position="674"/>
        <end position="692"/>
    </location>
</feature>
<keyword evidence="3 9" id="KW-1003">Cell membrane</keyword>
<dbReference type="FunFam" id="1.20.1640.10:FF:000004">
    <property type="entry name" value="Protein translocase subunit SecD"/>
    <property type="match status" value="1"/>
</dbReference>
<feature type="transmembrane region" description="Helical" evidence="9">
    <location>
        <begin position="698"/>
        <end position="720"/>
    </location>
</feature>
<dbReference type="EMBL" id="FOJI01000007">
    <property type="protein sequence ID" value="SEW24215.1"/>
    <property type="molecule type" value="Genomic_DNA"/>
</dbReference>
<evidence type="ECO:0000313" key="15">
    <source>
        <dbReference type="Proteomes" id="UP000199701"/>
    </source>
</evidence>
<feature type="domain" description="SecDF P1 head subdomain" evidence="13">
    <location>
        <begin position="137"/>
        <end position="236"/>
    </location>
</feature>
<dbReference type="HAMAP" id="MF_01464_B">
    <property type="entry name" value="SecF_B"/>
    <property type="match status" value="1"/>
</dbReference>
<dbReference type="PRINTS" id="PR01755">
    <property type="entry name" value="SECFTRNLCASE"/>
</dbReference>
<dbReference type="AlphaFoldDB" id="A0A1I0QBD9"/>
<evidence type="ECO:0000313" key="14">
    <source>
        <dbReference type="EMBL" id="SEW24215.1"/>
    </source>
</evidence>
<evidence type="ECO:0000256" key="4">
    <source>
        <dbReference type="ARBA" id="ARBA00022692"/>
    </source>
</evidence>
<dbReference type="NCBIfam" id="TIGR01129">
    <property type="entry name" value="secD"/>
    <property type="match status" value="1"/>
</dbReference>
<dbReference type="SUPFAM" id="SSF82866">
    <property type="entry name" value="Multidrug efflux transporter AcrB transmembrane domain"/>
    <property type="match status" value="2"/>
</dbReference>
<reference evidence="14 15" key="1">
    <citation type="submission" date="2016-10" db="EMBL/GenBank/DDBJ databases">
        <authorList>
            <person name="de Groot N.N."/>
        </authorList>
    </citation>
    <scope>NUCLEOTIDE SEQUENCE [LARGE SCALE GENOMIC DNA]</scope>
    <source>
        <strain evidence="14 15">DSM 9179</strain>
    </source>
</reference>
<dbReference type="InterPro" id="IPR022645">
    <property type="entry name" value="SecD/SecF_bac"/>
</dbReference>
<evidence type="ECO:0000256" key="5">
    <source>
        <dbReference type="ARBA" id="ARBA00022927"/>
    </source>
</evidence>
<evidence type="ECO:0000256" key="8">
    <source>
        <dbReference type="ARBA" id="ARBA00023136"/>
    </source>
</evidence>
<dbReference type="PANTHER" id="PTHR30081:SF1">
    <property type="entry name" value="PROTEIN TRANSLOCASE SUBUNIT SECD"/>
    <property type="match status" value="1"/>
</dbReference>
<dbReference type="InterPro" id="IPR054384">
    <property type="entry name" value="SecDF_P1_head"/>
</dbReference>
<evidence type="ECO:0000259" key="11">
    <source>
        <dbReference type="Pfam" id="PF02355"/>
    </source>
</evidence>
<sequence length="735" mass="79281">MNYKLKKKVIYSLVILAMLFGFSYIAYFGIANNNGSNGSASDIKLGLDLAGGVSITYETVDPNPSAQNLTDTIYKLQQRVGTYSNESEVYKEGGNRIAVEIPDVTDANTILEQLGTPGSLEFLDDAGYKAFNAKTAYTPLLTGSDVKTASAYTDSAATTGSKYGVNLEFNDEGAKKFESATAANIGKAIYIVYDGATVSQPIVETTISGGSAVINKMESFETADKLASYIRIGSIPCELKEISSNVVGAKLGADAIRTSIMATIIGLLILFAFMIVVYRIPGIVACISLIIYTAAVILMVSYFEITLTLPGIAGIILGIGMAVDANIIIYSRIKEEIGDGKTIENAIHLGFHKALTAIIDGNITTLIAAFVLAIKGSGSVQGFAKTLAIGVLVSMFTSIFLSRTIIKLLFSLGVKNPKLYGATQFKKIYDFMKRRYLYLGVSIIIIIAGFGYMIFNSTTGNGAFNYSLEFVGGTVTTVEFNENMSQAEIEDKVIPVIQGVIEVNNGVQQQRVTDSNQVIFKTITLDLAQREALDTALETNFNVPQTAITAETISATVSEGMKNDAIIAVVVSILLMLLYIWIRFKDIKFAASAVIALAIDLLVLLAFYSFSRTAVGNTFIACMLTILGYSINATIIIFDRIRENLKTANSKTDLKVLVNTSITHTLSRSINTNLTVFIVLLVLYIVGVGSIKEFALPLLVGVAFGTFSSVCITGGLWYTFKMYADKKKNKVIASK</sequence>
<dbReference type="Pfam" id="PF21760">
    <property type="entry name" value="SecD_1st"/>
    <property type="match status" value="1"/>
</dbReference>
<comment type="subunit">
    <text evidence="9">Forms a complex with SecF. Part of the essential Sec protein translocation apparatus which comprises SecA, SecYEG and auxiliary proteins SecDF. Other proteins may also be involved.</text>
</comment>
<dbReference type="Pfam" id="PF02355">
    <property type="entry name" value="SecD_SecF_C"/>
    <property type="match status" value="2"/>
</dbReference>